<protein>
    <recommendedName>
        <fullName evidence="3">Cupin 2 conserved barrel domain-containing protein</fullName>
    </recommendedName>
</protein>
<proteinExistence type="predicted"/>
<name>A0A0G0XKI5_9BACT</name>
<accession>A0A0G0XKI5</accession>
<dbReference type="SUPFAM" id="SSF51182">
    <property type="entry name" value="RmlC-like cupins"/>
    <property type="match status" value="1"/>
</dbReference>
<dbReference type="EMBL" id="LCAE01000001">
    <property type="protein sequence ID" value="KKR88167.1"/>
    <property type="molecule type" value="Genomic_DNA"/>
</dbReference>
<organism evidence="1 2">
    <name type="scientific">Candidatus Woesebacteria bacterium GW2011_GWB1_41_10</name>
    <dbReference type="NCBI Taxonomy" id="1618577"/>
    <lineage>
        <taxon>Bacteria</taxon>
        <taxon>Candidatus Woeseibacteriota</taxon>
    </lineage>
</organism>
<evidence type="ECO:0000313" key="2">
    <source>
        <dbReference type="Proteomes" id="UP000033858"/>
    </source>
</evidence>
<dbReference type="AlphaFoldDB" id="A0A0G0XKI5"/>
<gene>
    <name evidence="1" type="ORF">UU32_C0001G0003</name>
</gene>
<reference evidence="1 2" key="1">
    <citation type="journal article" date="2015" name="Nature">
        <title>rRNA introns, odd ribosomes, and small enigmatic genomes across a large radiation of phyla.</title>
        <authorList>
            <person name="Brown C.T."/>
            <person name="Hug L.A."/>
            <person name="Thomas B.C."/>
            <person name="Sharon I."/>
            <person name="Castelle C.J."/>
            <person name="Singh A."/>
            <person name="Wilkins M.J."/>
            <person name="Williams K.H."/>
            <person name="Banfield J.F."/>
        </authorList>
    </citation>
    <scope>NUCLEOTIDE SEQUENCE [LARGE SCALE GENOMIC DNA]</scope>
</reference>
<sequence>MIQKIYYKKTLIGIKIGGAFPKGSVPQTDPEEPVGILTFKHPRGSVFQAHYHKPVKRITSHLEECFIVKRGRIKVNLYSPDRIYFKSIYLKAGQAFLTIAGGHEITVLKNCEMFEIKNGPYKKDKVFI</sequence>
<evidence type="ECO:0008006" key="3">
    <source>
        <dbReference type="Google" id="ProtNLM"/>
    </source>
</evidence>
<dbReference type="InterPro" id="IPR011051">
    <property type="entry name" value="RmlC_Cupin_sf"/>
</dbReference>
<evidence type="ECO:0000313" key="1">
    <source>
        <dbReference type="EMBL" id="KKR88167.1"/>
    </source>
</evidence>
<comment type="caution">
    <text evidence="1">The sequence shown here is derived from an EMBL/GenBank/DDBJ whole genome shotgun (WGS) entry which is preliminary data.</text>
</comment>
<dbReference type="Proteomes" id="UP000033858">
    <property type="component" value="Unassembled WGS sequence"/>
</dbReference>